<sequence length="28" mass="3285">MTWSFRDAWVILQLHILDAIGKILIYAP</sequence>
<organism evidence="1">
    <name type="scientific">Rhizophora mucronata</name>
    <name type="common">Asiatic mangrove</name>
    <dbReference type="NCBI Taxonomy" id="61149"/>
    <lineage>
        <taxon>Eukaryota</taxon>
        <taxon>Viridiplantae</taxon>
        <taxon>Streptophyta</taxon>
        <taxon>Embryophyta</taxon>
        <taxon>Tracheophyta</taxon>
        <taxon>Spermatophyta</taxon>
        <taxon>Magnoliopsida</taxon>
        <taxon>eudicotyledons</taxon>
        <taxon>Gunneridae</taxon>
        <taxon>Pentapetalae</taxon>
        <taxon>rosids</taxon>
        <taxon>fabids</taxon>
        <taxon>Malpighiales</taxon>
        <taxon>Rhizophoraceae</taxon>
        <taxon>Rhizophora</taxon>
    </lineage>
</organism>
<dbReference type="AlphaFoldDB" id="A0A2P2J309"/>
<proteinExistence type="predicted"/>
<accession>A0A2P2J309</accession>
<reference evidence="1" key="1">
    <citation type="submission" date="2018-02" db="EMBL/GenBank/DDBJ databases">
        <title>Rhizophora mucronata_Transcriptome.</title>
        <authorList>
            <person name="Meera S.P."/>
            <person name="Sreeshan A."/>
            <person name="Augustine A."/>
        </authorList>
    </citation>
    <scope>NUCLEOTIDE SEQUENCE</scope>
    <source>
        <tissue evidence="1">Leaf</tissue>
    </source>
</reference>
<evidence type="ECO:0000313" key="1">
    <source>
        <dbReference type="EMBL" id="MBW87862.1"/>
    </source>
</evidence>
<dbReference type="EMBL" id="GGEC01007379">
    <property type="protein sequence ID" value="MBW87862.1"/>
    <property type="molecule type" value="Transcribed_RNA"/>
</dbReference>
<name>A0A2P2J309_RHIMU</name>
<protein>
    <submittedName>
        <fullName evidence="1">Uncharacterized protein</fullName>
    </submittedName>
</protein>